<evidence type="ECO:0000313" key="2">
    <source>
        <dbReference type="EMBL" id="KAJ8652556.1"/>
    </source>
</evidence>
<accession>A0AAD7UUL1</accession>
<feature type="chain" id="PRO_5042107199" evidence="1">
    <location>
        <begin position="30"/>
        <end position="214"/>
    </location>
</feature>
<dbReference type="GeneID" id="83219213"/>
<protein>
    <submittedName>
        <fullName evidence="2">Uncharacterized protein</fullName>
    </submittedName>
</protein>
<comment type="caution">
    <text evidence="2">The sequence shown here is derived from an EMBL/GenBank/DDBJ whole genome shotgun (WGS) entry which is preliminary data.</text>
</comment>
<dbReference type="RefSeq" id="XP_058337470.1">
    <property type="nucleotide sequence ID" value="XM_058491777.1"/>
</dbReference>
<dbReference type="EMBL" id="JARTCD010000101">
    <property type="protein sequence ID" value="KAJ8652556.1"/>
    <property type="molecule type" value="Genomic_DNA"/>
</dbReference>
<feature type="signal peptide" evidence="1">
    <location>
        <begin position="1"/>
        <end position="29"/>
    </location>
</feature>
<reference evidence="2 3" key="1">
    <citation type="submission" date="2023-03" db="EMBL/GenBank/DDBJ databases">
        <title>Genome sequence of Lichtheimia ornata CBS 291.66.</title>
        <authorList>
            <person name="Mohabir J.T."/>
            <person name="Shea T.P."/>
            <person name="Kurbessoian T."/>
            <person name="Berby B."/>
            <person name="Fontaine J."/>
            <person name="Livny J."/>
            <person name="Gnirke A."/>
            <person name="Stajich J.E."/>
            <person name="Cuomo C.A."/>
        </authorList>
    </citation>
    <scope>NUCLEOTIDE SEQUENCE [LARGE SCALE GENOMIC DNA]</scope>
    <source>
        <strain evidence="2">CBS 291.66</strain>
    </source>
</reference>
<dbReference type="AlphaFoldDB" id="A0AAD7UUL1"/>
<keyword evidence="3" id="KW-1185">Reference proteome</keyword>
<gene>
    <name evidence="2" type="ORF">O0I10_011815</name>
</gene>
<keyword evidence="1" id="KW-0732">Signal</keyword>
<name>A0AAD7UUL1_9FUNG</name>
<dbReference type="Proteomes" id="UP001234581">
    <property type="component" value="Unassembled WGS sequence"/>
</dbReference>
<organism evidence="2 3">
    <name type="scientific">Lichtheimia ornata</name>
    <dbReference type="NCBI Taxonomy" id="688661"/>
    <lineage>
        <taxon>Eukaryota</taxon>
        <taxon>Fungi</taxon>
        <taxon>Fungi incertae sedis</taxon>
        <taxon>Mucoromycota</taxon>
        <taxon>Mucoromycotina</taxon>
        <taxon>Mucoromycetes</taxon>
        <taxon>Mucorales</taxon>
        <taxon>Lichtheimiaceae</taxon>
        <taxon>Lichtheimia</taxon>
    </lineage>
</organism>
<sequence length="214" mass="24652">MHQGRYSSSALLLLFASIMVGFVAPPVVAAETHVSKSKEEALAYCNNIKPMIEGEISQQAKYTHGVVYPDQQGNDVFYNCGYERVEETGINRSKKDCKKASMKYKDTPDPNLRYECLWDGRWAFVKCVQGEDRLFCIPLELEEYLQKHPELLRTLVGRQFRSDDVFESLQEASESYNNTREKLRKILRRALIYYHGSKQKLVDGINSFFGTQTN</sequence>
<evidence type="ECO:0000256" key="1">
    <source>
        <dbReference type="SAM" id="SignalP"/>
    </source>
</evidence>
<evidence type="ECO:0000313" key="3">
    <source>
        <dbReference type="Proteomes" id="UP001234581"/>
    </source>
</evidence>
<proteinExistence type="predicted"/>